<dbReference type="Proteomes" id="UP001146793">
    <property type="component" value="Unassembled WGS sequence"/>
</dbReference>
<dbReference type="PROSITE" id="PS50132">
    <property type="entry name" value="RGS"/>
    <property type="match status" value="1"/>
</dbReference>
<dbReference type="SMART" id="SM00315">
    <property type="entry name" value="RGS"/>
    <property type="match status" value="1"/>
</dbReference>
<dbReference type="PANTHER" id="PTHR46361">
    <property type="entry name" value="ELECTRON CARRIER/ PROTEIN DISULFIDE OXIDOREDUCTASE"/>
    <property type="match status" value="1"/>
</dbReference>
<dbReference type="AlphaFoldDB" id="A0AAV7YYV6"/>
<dbReference type="PANTHER" id="PTHR46361:SF3">
    <property type="entry name" value="ELECTRON CARRIER_ PROTEIN DISULFIDE OXIDOREDUCTASE"/>
    <property type="match status" value="1"/>
</dbReference>
<dbReference type="Gene3D" id="1.10.167.10">
    <property type="entry name" value="Regulator of G-protein Signalling 4, domain 2"/>
    <property type="match status" value="1"/>
</dbReference>
<evidence type="ECO:0000256" key="1">
    <source>
        <dbReference type="SAM" id="MobiDB-lite"/>
    </source>
</evidence>
<accession>A0AAV7YYV6</accession>
<gene>
    <name evidence="3" type="ORF">M0812_02034</name>
</gene>
<evidence type="ECO:0000259" key="2">
    <source>
        <dbReference type="PROSITE" id="PS50132"/>
    </source>
</evidence>
<dbReference type="Pfam" id="PF00615">
    <property type="entry name" value="RGS"/>
    <property type="match status" value="1"/>
</dbReference>
<feature type="compositionally biased region" description="Polar residues" evidence="1">
    <location>
        <begin position="28"/>
        <end position="46"/>
    </location>
</feature>
<dbReference type="InterPro" id="IPR006869">
    <property type="entry name" value="DUF547"/>
</dbReference>
<dbReference type="PRINTS" id="PR01301">
    <property type="entry name" value="RGSPROTEIN"/>
</dbReference>
<dbReference type="CDD" id="cd07440">
    <property type="entry name" value="RGS"/>
    <property type="match status" value="1"/>
</dbReference>
<dbReference type="InterPro" id="IPR016137">
    <property type="entry name" value="RGS"/>
</dbReference>
<sequence>MKKNTKKIKKEPRYKKLGTRKLIRTRSKTLSVSKSTRKSILQSFNKGKSRNRNRNPSMNKRGGTNRNIKKNRINIADKYNNIKPKRTRTINLIQNRKIKRTLSVLVTEKEFSRNRLEVNSLIKLMTIPIGIAFFRDYLCEQFNQENIMFWQEVKSFKQNCISKKQISKTAKKIIQKFIDTESLFEININSKCRNRILKQLDKKDFSIEMFDEAHQIVFDHMEYDSFDNFKLSKYYKNLIQHLKQDSTIDFISTKKKCTLIFRKNQQKKVLNDQKVAINEFQNGYQVAEELLINMLDLINTFYYVSKNEINFKQISKSIHFRKFVQMTSSLKNIRLKELNRNERICFFLNIFNTLTLHSFAVNGIPKDRTSVEKFMKSSRYQIENVFFSLNDILHGILRGNTHSKHNSPYFFLSADGRKRYSIRPIDPRIHFNIINYNFPTILTIYRSNTINKTLNKITKLSLKQLISKAQKKILLPKLFSQYHLDFGGNNKTFNWISKYIGKRDLNFSNLHKANTMIKFTQKSIKSPQIKFIFNPTLKNKFFN</sequence>
<comment type="caution">
    <text evidence="3">The sequence shown here is derived from an EMBL/GenBank/DDBJ whole genome shotgun (WGS) entry which is preliminary data.</text>
</comment>
<dbReference type="InterPro" id="IPR036305">
    <property type="entry name" value="RGS_sf"/>
</dbReference>
<evidence type="ECO:0000313" key="4">
    <source>
        <dbReference type="Proteomes" id="UP001146793"/>
    </source>
</evidence>
<dbReference type="SUPFAM" id="SSF48097">
    <property type="entry name" value="Regulator of G-protein signaling, RGS"/>
    <property type="match status" value="1"/>
</dbReference>
<feature type="region of interest" description="Disordered" evidence="1">
    <location>
        <begin position="27"/>
        <end position="68"/>
    </location>
</feature>
<reference evidence="3" key="1">
    <citation type="submission" date="2022-08" db="EMBL/GenBank/DDBJ databases">
        <title>Novel sulphate-reducing endosymbionts in the free-living metamonad Anaeramoeba.</title>
        <authorList>
            <person name="Jerlstrom-Hultqvist J."/>
            <person name="Cepicka I."/>
            <person name="Gallot-Lavallee L."/>
            <person name="Salas-Leiva D."/>
            <person name="Curtis B.A."/>
            <person name="Zahonova K."/>
            <person name="Pipaliya S."/>
            <person name="Dacks J."/>
            <person name="Roger A.J."/>
        </authorList>
    </citation>
    <scope>NUCLEOTIDE SEQUENCE</scope>
    <source>
        <strain evidence="3">Busselton2</strain>
    </source>
</reference>
<feature type="domain" description="RGS" evidence="2">
    <location>
        <begin position="120"/>
        <end position="239"/>
    </location>
</feature>
<dbReference type="InterPro" id="IPR044926">
    <property type="entry name" value="RGS_subdomain_2"/>
</dbReference>
<feature type="compositionally biased region" description="Polar residues" evidence="1">
    <location>
        <begin position="54"/>
        <end position="64"/>
    </location>
</feature>
<organism evidence="3 4">
    <name type="scientific">Anaeramoeba flamelloides</name>
    <dbReference type="NCBI Taxonomy" id="1746091"/>
    <lineage>
        <taxon>Eukaryota</taxon>
        <taxon>Metamonada</taxon>
        <taxon>Anaeramoebidae</taxon>
        <taxon>Anaeramoeba</taxon>
    </lineage>
</organism>
<name>A0AAV7YYV6_9EUKA</name>
<protein>
    <submittedName>
        <fullName evidence="3">Electron carrier/ protein disulfide oxidoreductase</fullName>
    </submittedName>
</protein>
<dbReference type="EMBL" id="JANTQA010000042">
    <property type="protein sequence ID" value="KAJ3434908.1"/>
    <property type="molecule type" value="Genomic_DNA"/>
</dbReference>
<proteinExistence type="predicted"/>
<dbReference type="Pfam" id="PF04784">
    <property type="entry name" value="DUF547"/>
    <property type="match status" value="1"/>
</dbReference>
<evidence type="ECO:0000313" key="3">
    <source>
        <dbReference type="EMBL" id="KAJ3434908.1"/>
    </source>
</evidence>